<keyword evidence="2" id="KW-0813">Transport</keyword>
<dbReference type="SUPFAM" id="SSF55604">
    <property type="entry name" value="Glucose permease domain IIB"/>
    <property type="match status" value="1"/>
</dbReference>
<proteinExistence type="predicted"/>
<gene>
    <name evidence="20" type="ORF">H9931_11300</name>
</gene>
<evidence type="ECO:0000256" key="15">
    <source>
        <dbReference type="SAM" id="MobiDB-lite"/>
    </source>
</evidence>
<keyword evidence="9 16" id="KW-1133">Transmembrane helix</keyword>
<dbReference type="GO" id="GO:0090589">
    <property type="term" value="F:protein-phosphocysteine-trehalose phosphotransferase system transporter activity"/>
    <property type="evidence" value="ECO:0007669"/>
    <property type="project" value="TreeGrafter"/>
</dbReference>
<feature type="domain" description="PTS EIIC type-1" evidence="19">
    <location>
        <begin position="104"/>
        <end position="472"/>
    </location>
</feature>
<evidence type="ECO:0000259" key="17">
    <source>
        <dbReference type="PROSITE" id="PS51093"/>
    </source>
</evidence>
<comment type="function">
    <text evidence="12">The phosphoenolpyruvate-dependent sugar phosphotransferase system (sugar PTS), a major carbohydrate active transport system, catalyzes the phosphorylation of incoming sugar substrates concomitantly with their translocation across the cell membrane. This system is involved in sucrose transport.</text>
</comment>
<dbReference type="NCBIfam" id="TIGR00826">
    <property type="entry name" value="EIIB_glc"/>
    <property type="match status" value="1"/>
</dbReference>
<feature type="active site" description="Phosphocysteine intermediate; for EIIB activity" evidence="14">
    <location>
        <position position="26"/>
    </location>
</feature>
<dbReference type="EC" id="2.7.1.211" evidence="11"/>
<organism evidence="20 21">
    <name type="scientific">Candidatus Enterocloster excrementigallinarum</name>
    <dbReference type="NCBI Taxonomy" id="2838558"/>
    <lineage>
        <taxon>Bacteria</taxon>
        <taxon>Bacillati</taxon>
        <taxon>Bacillota</taxon>
        <taxon>Clostridia</taxon>
        <taxon>Lachnospirales</taxon>
        <taxon>Lachnospiraceae</taxon>
        <taxon>Enterocloster</taxon>
    </lineage>
</organism>
<keyword evidence="7 16" id="KW-0812">Transmembrane</keyword>
<dbReference type="InterPro" id="IPR001127">
    <property type="entry name" value="PTS_EIIA_1_perm"/>
</dbReference>
<evidence type="ECO:0000256" key="14">
    <source>
        <dbReference type="PROSITE-ProRule" id="PRU00421"/>
    </source>
</evidence>
<dbReference type="Gene3D" id="2.70.70.10">
    <property type="entry name" value="Glucose Permease (Domain IIA)"/>
    <property type="match status" value="1"/>
</dbReference>
<evidence type="ECO:0000256" key="12">
    <source>
        <dbReference type="ARBA" id="ARBA00045139"/>
    </source>
</evidence>
<dbReference type="EMBL" id="DWWB01000062">
    <property type="protein sequence ID" value="HJC67282.1"/>
    <property type="molecule type" value="Genomic_DNA"/>
</dbReference>
<dbReference type="FunFam" id="3.30.1360.60:FF:000001">
    <property type="entry name" value="PTS system glucose-specific IIBC component PtsG"/>
    <property type="match status" value="1"/>
</dbReference>
<dbReference type="Gene3D" id="3.30.1360.60">
    <property type="entry name" value="Glucose permease domain IIB"/>
    <property type="match status" value="1"/>
</dbReference>
<evidence type="ECO:0000256" key="11">
    <source>
        <dbReference type="ARBA" id="ARBA00044053"/>
    </source>
</evidence>
<feature type="domain" description="PTS EIIB type-1" evidence="18">
    <location>
        <begin position="4"/>
        <end position="87"/>
    </location>
</feature>
<evidence type="ECO:0000313" key="20">
    <source>
        <dbReference type="EMBL" id="HJC67282.1"/>
    </source>
</evidence>
<comment type="subcellular location">
    <subcellularLocation>
        <location evidence="1">Cell membrane</location>
        <topology evidence="1">Multi-pass membrane protein</topology>
    </subcellularLocation>
</comment>
<sequence length="661" mass="69717">MDYAEIARQVIQNVGGRNNIRSAAHCATRLRLQLKDNDLRNEEAISDIEGVKGVFLTQSQFQIIFGSGTVNLVFAEVQKQLGAAEESQEEPEEKQGNPLQRFVKMLSDIFVPIIPAIVAGGLLMGINNILTSDLFGGQSLIEAYPQWAGLATAVNLFASAPFTFLPVLIGFSAAKKFGGNPYLGAAMGMIMVHPDLMSAYQIGLAEPPVWNVFGLAIPAIGYQGTVLPVLAVSWILANIEKRLHKVTPSWLDNLTTPLVSILATSFLTFIFVGPVLREAGNLLAAGITWTYNTLGALGGALFGLVYAPITLTGMHHSFIAIETQLIADSATTGGSFIFSTASMNNVAQGAAVLAVLMLTKNDKIKSICSASGISALLGITEPAMFGVTLKLKYPFYAAIIGSAAGSAWLAATHVLAQALGAAGLPGFISMKPADYPNFAIGLVISMGVSFLLTVVFWKKYRLGEQEAPSKEAPKTAVSSDTAAAETTREAEPAETAGEAAAESKAEGAAVTETFYNPVKGQMLPISKADDPAFASKALGEGCAVNPEDSVICAPCDGTVSLIFPTKHAVGITSASGIDVLIHAGIDTVKLEGQGFEALVETGASVKQGQPILKMDVEFVRSKGYNPQVMLLLPQVPQEQVEALEENQADTCTPALIVRRPA</sequence>
<keyword evidence="10 16" id="KW-0472">Membrane</keyword>
<dbReference type="PANTHER" id="PTHR30175:SF4">
    <property type="entry name" value="PTS SYSTEM TREHALOSE-SPECIFIC EIIBC COMPONENT"/>
    <property type="match status" value="1"/>
</dbReference>
<evidence type="ECO:0000256" key="1">
    <source>
        <dbReference type="ARBA" id="ARBA00004651"/>
    </source>
</evidence>
<protein>
    <recommendedName>
        <fullName evidence="11">protein-N(pi)-phosphohistidine--sucrose phosphotransferase</fullName>
        <ecNumber evidence="11">2.7.1.211</ecNumber>
    </recommendedName>
</protein>
<feature type="region of interest" description="Disordered" evidence="15">
    <location>
        <begin position="468"/>
        <end position="505"/>
    </location>
</feature>
<evidence type="ECO:0000256" key="13">
    <source>
        <dbReference type="ARBA" id="ARBA00048931"/>
    </source>
</evidence>
<dbReference type="Proteomes" id="UP000823863">
    <property type="component" value="Unassembled WGS sequence"/>
</dbReference>
<feature type="transmembrane region" description="Helical" evidence="16">
    <location>
        <begin position="109"/>
        <end position="130"/>
    </location>
</feature>
<accession>A0A9D2PU43</accession>
<dbReference type="PROSITE" id="PS01035">
    <property type="entry name" value="PTS_EIIB_TYPE_1_CYS"/>
    <property type="match status" value="1"/>
</dbReference>
<evidence type="ECO:0000259" key="18">
    <source>
        <dbReference type="PROSITE" id="PS51098"/>
    </source>
</evidence>
<evidence type="ECO:0000256" key="9">
    <source>
        <dbReference type="ARBA" id="ARBA00022989"/>
    </source>
</evidence>
<dbReference type="Pfam" id="PF00367">
    <property type="entry name" value="PTS_EIIB"/>
    <property type="match status" value="1"/>
</dbReference>
<evidence type="ECO:0000256" key="4">
    <source>
        <dbReference type="ARBA" id="ARBA00022597"/>
    </source>
</evidence>
<keyword evidence="5 20" id="KW-0808">Transferase</keyword>
<feature type="transmembrane region" description="Helical" evidence="16">
    <location>
        <begin position="258"/>
        <end position="276"/>
    </location>
</feature>
<dbReference type="InterPro" id="IPR003352">
    <property type="entry name" value="PTS_EIIC"/>
</dbReference>
<feature type="domain" description="PTS EIIA type-1" evidence="17">
    <location>
        <begin position="530"/>
        <end position="634"/>
    </location>
</feature>
<evidence type="ECO:0000259" key="19">
    <source>
        <dbReference type="PROSITE" id="PS51103"/>
    </source>
</evidence>
<dbReference type="GO" id="GO:0008982">
    <property type="term" value="F:protein-N(PI)-phosphohistidine-sugar phosphotransferase activity"/>
    <property type="evidence" value="ECO:0007669"/>
    <property type="project" value="InterPro"/>
</dbReference>
<feature type="transmembrane region" description="Helical" evidence="16">
    <location>
        <begin position="150"/>
        <end position="171"/>
    </location>
</feature>
<evidence type="ECO:0000256" key="6">
    <source>
        <dbReference type="ARBA" id="ARBA00022683"/>
    </source>
</evidence>
<dbReference type="GO" id="GO:0015771">
    <property type="term" value="P:trehalose transport"/>
    <property type="evidence" value="ECO:0007669"/>
    <property type="project" value="TreeGrafter"/>
</dbReference>
<dbReference type="InterPro" id="IPR010973">
    <property type="entry name" value="PTS_IIBC_sucr"/>
</dbReference>
<evidence type="ECO:0000256" key="8">
    <source>
        <dbReference type="ARBA" id="ARBA00022777"/>
    </source>
</evidence>
<feature type="compositionally biased region" description="Low complexity" evidence="15">
    <location>
        <begin position="493"/>
        <end position="505"/>
    </location>
</feature>
<dbReference type="FunFam" id="2.70.70.10:FF:000001">
    <property type="entry name" value="PTS system glucose-specific IIA component"/>
    <property type="match status" value="1"/>
</dbReference>
<dbReference type="NCBIfam" id="TIGR00830">
    <property type="entry name" value="PTBA"/>
    <property type="match status" value="1"/>
</dbReference>
<dbReference type="PROSITE" id="PS51098">
    <property type="entry name" value="PTS_EIIB_TYPE_1"/>
    <property type="match status" value="1"/>
</dbReference>
<feature type="transmembrane region" description="Helical" evidence="16">
    <location>
        <begin position="282"/>
        <end position="307"/>
    </location>
</feature>
<evidence type="ECO:0000313" key="21">
    <source>
        <dbReference type="Proteomes" id="UP000823863"/>
    </source>
</evidence>
<dbReference type="AlphaFoldDB" id="A0A9D2PU43"/>
<feature type="transmembrane region" description="Helical" evidence="16">
    <location>
        <begin position="435"/>
        <end position="457"/>
    </location>
</feature>
<keyword evidence="6" id="KW-0598">Phosphotransferase system</keyword>
<dbReference type="Pfam" id="PF00358">
    <property type="entry name" value="PTS_EIIA_1"/>
    <property type="match status" value="1"/>
</dbReference>
<reference evidence="20" key="1">
    <citation type="journal article" date="2021" name="PeerJ">
        <title>Extensive microbial diversity within the chicken gut microbiome revealed by metagenomics and culture.</title>
        <authorList>
            <person name="Gilroy R."/>
            <person name="Ravi A."/>
            <person name="Getino M."/>
            <person name="Pursley I."/>
            <person name="Horton D.L."/>
            <person name="Alikhan N.F."/>
            <person name="Baker D."/>
            <person name="Gharbi K."/>
            <person name="Hall N."/>
            <person name="Watson M."/>
            <person name="Adriaenssens E.M."/>
            <person name="Foster-Nyarko E."/>
            <person name="Jarju S."/>
            <person name="Secka A."/>
            <person name="Antonio M."/>
            <person name="Oren A."/>
            <person name="Chaudhuri R.R."/>
            <person name="La Ragione R."/>
            <person name="Hildebrand F."/>
            <person name="Pallen M.J."/>
        </authorList>
    </citation>
    <scope>NUCLEOTIDE SEQUENCE</scope>
    <source>
        <strain evidence="20">CHK198-12963</strain>
    </source>
</reference>
<dbReference type="CDD" id="cd00212">
    <property type="entry name" value="PTS_IIB_glc"/>
    <property type="match status" value="1"/>
</dbReference>
<evidence type="ECO:0000256" key="16">
    <source>
        <dbReference type="SAM" id="Phobius"/>
    </source>
</evidence>
<dbReference type="Pfam" id="PF02378">
    <property type="entry name" value="PTS_EIIC"/>
    <property type="match status" value="1"/>
</dbReference>
<dbReference type="GO" id="GO:0009401">
    <property type="term" value="P:phosphoenolpyruvate-dependent sugar phosphotransferase system"/>
    <property type="evidence" value="ECO:0007669"/>
    <property type="project" value="UniProtKB-KW"/>
</dbReference>
<evidence type="ECO:0000256" key="10">
    <source>
        <dbReference type="ARBA" id="ARBA00023136"/>
    </source>
</evidence>
<feature type="transmembrane region" description="Helical" evidence="16">
    <location>
        <begin position="393"/>
        <end position="415"/>
    </location>
</feature>
<keyword evidence="8" id="KW-0418">Kinase</keyword>
<feature type="transmembrane region" description="Helical" evidence="16">
    <location>
        <begin position="183"/>
        <end position="203"/>
    </location>
</feature>
<dbReference type="InterPro" id="IPR018113">
    <property type="entry name" value="PTrfase_EIIB_Cys"/>
</dbReference>
<feature type="transmembrane region" description="Helical" evidence="16">
    <location>
        <begin position="215"/>
        <end position="237"/>
    </location>
</feature>
<dbReference type="InterPro" id="IPR001996">
    <property type="entry name" value="PTS_IIB_1"/>
</dbReference>
<evidence type="ECO:0000256" key="5">
    <source>
        <dbReference type="ARBA" id="ARBA00022679"/>
    </source>
</evidence>
<dbReference type="InterPro" id="IPR036878">
    <property type="entry name" value="Glu_permease_IIB"/>
</dbReference>
<dbReference type="NCBIfam" id="TIGR01996">
    <property type="entry name" value="PTS-II-BC-sucr"/>
    <property type="match status" value="1"/>
</dbReference>
<dbReference type="InterPro" id="IPR011055">
    <property type="entry name" value="Dup_hybrid_motif"/>
</dbReference>
<evidence type="ECO:0000256" key="7">
    <source>
        <dbReference type="ARBA" id="ARBA00022692"/>
    </source>
</evidence>
<dbReference type="InterPro" id="IPR050558">
    <property type="entry name" value="PTS_Sugar-Specific_Components"/>
</dbReference>
<name>A0A9D2PU43_9FIRM</name>
<dbReference type="PROSITE" id="PS51093">
    <property type="entry name" value="PTS_EIIA_TYPE_1"/>
    <property type="match status" value="1"/>
</dbReference>
<comment type="caution">
    <text evidence="20">The sequence shown here is derived from an EMBL/GenBank/DDBJ whole genome shotgun (WGS) entry which is preliminary data.</text>
</comment>
<dbReference type="GO" id="GO:0016301">
    <property type="term" value="F:kinase activity"/>
    <property type="evidence" value="ECO:0007669"/>
    <property type="project" value="UniProtKB-KW"/>
</dbReference>
<evidence type="ECO:0000256" key="3">
    <source>
        <dbReference type="ARBA" id="ARBA00022475"/>
    </source>
</evidence>
<keyword evidence="4" id="KW-0762">Sugar transport</keyword>
<dbReference type="SUPFAM" id="SSF51261">
    <property type="entry name" value="Duplicated hybrid motif"/>
    <property type="match status" value="1"/>
</dbReference>
<dbReference type="PANTHER" id="PTHR30175">
    <property type="entry name" value="PHOSPHOTRANSFERASE SYSTEM TRANSPORT PROTEIN"/>
    <property type="match status" value="1"/>
</dbReference>
<evidence type="ECO:0000256" key="2">
    <source>
        <dbReference type="ARBA" id="ARBA00022448"/>
    </source>
</evidence>
<comment type="catalytic activity">
    <reaction evidence="13">
        <text>N(pros)-phospho-L-histidyl-[protein](out) + sucrose = sucrose 6(G)-phosphate(in) + L-histidyl-[protein]</text>
        <dbReference type="Rhea" id="RHEA:49236"/>
        <dbReference type="Rhea" id="RHEA-COMP:9745"/>
        <dbReference type="Rhea" id="RHEA-COMP:9746"/>
        <dbReference type="ChEBI" id="CHEBI:17992"/>
        <dbReference type="ChEBI" id="CHEBI:29979"/>
        <dbReference type="ChEBI" id="CHEBI:64837"/>
        <dbReference type="ChEBI" id="CHEBI:91002"/>
        <dbReference type="EC" id="2.7.1.211"/>
    </reaction>
</comment>
<dbReference type="InterPro" id="IPR013013">
    <property type="entry name" value="PTS_EIIC_1"/>
</dbReference>
<keyword evidence="3" id="KW-1003">Cell membrane</keyword>
<dbReference type="PROSITE" id="PS51103">
    <property type="entry name" value="PTS_EIIC_TYPE_1"/>
    <property type="match status" value="1"/>
</dbReference>
<reference evidence="20" key="2">
    <citation type="submission" date="2021-04" db="EMBL/GenBank/DDBJ databases">
        <authorList>
            <person name="Gilroy R."/>
        </authorList>
    </citation>
    <scope>NUCLEOTIDE SEQUENCE</scope>
    <source>
        <strain evidence="20">CHK198-12963</strain>
    </source>
</reference>
<dbReference type="GO" id="GO:0005886">
    <property type="term" value="C:plasma membrane"/>
    <property type="evidence" value="ECO:0007669"/>
    <property type="project" value="UniProtKB-SubCell"/>
</dbReference>